<keyword evidence="8" id="KW-0626">Porin</keyword>
<feature type="chain" id="PRO_5046324470" evidence="11">
    <location>
        <begin position="21"/>
        <end position="371"/>
    </location>
</feature>
<keyword evidence="7" id="KW-0406">Ion transport</keyword>
<reference evidence="13 14" key="1">
    <citation type="journal article" date="2024" name="Chem. Sci.">
        <title>Discovery of megapolipeptins by genome mining of a Burkholderiales bacteria collection.</title>
        <authorList>
            <person name="Paulo B.S."/>
            <person name="Recchia M.J.J."/>
            <person name="Lee S."/>
            <person name="Fergusson C.H."/>
            <person name="Romanowski S.B."/>
            <person name="Hernandez A."/>
            <person name="Krull N."/>
            <person name="Liu D.Y."/>
            <person name="Cavanagh H."/>
            <person name="Bos A."/>
            <person name="Gray C.A."/>
            <person name="Murphy B.T."/>
            <person name="Linington R.G."/>
            <person name="Eustaquio A.S."/>
        </authorList>
    </citation>
    <scope>NUCLEOTIDE SEQUENCE [LARGE SCALE GENOMIC DNA]</scope>
    <source>
        <strain evidence="13 14">RL17-338-BIC-A</strain>
    </source>
</reference>
<keyword evidence="5" id="KW-0812">Transmembrane</keyword>
<keyword evidence="3" id="KW-0813">Transport</keyword>
<dbReference type="Pfam" id="PF13609">
    <property type="entry name" value="Porin_4"/>
    <property type="match status" value="1"/>
</dbReference>
<evidence type="ECO:0000256" key="11">
    <source>
        <dbReference type="SAM" id="SignalP"/>
    </source>
</evidence>
<dbReference type="InterPro" id="IPR023614">
    <property type="entry name" value="Porin_dom_sf"/>
</dbReference>
<dbReference type="InterPro" id="IPR050298">
    <property type="entry name" value="Gram-neg_bact_OMP"/>
</dbReference>
<sequence>MKIKTITLTAGMLVCGAASAQSSMTLYGAIDTGLRYTTNAATSKNATTWGLGSGALMGSRFGLKGSEDIGNGTAVKFVLEDGFIPTTGAFDQQGQLFGRQAWVGIDNQTFGMLQAGRIYSIPFWQLSNYDAFNFPNYLQEAWETRFFGVRLDNSAKYSFSRAGFGLQLQHSFGGQAGDFQAGSTDAVALTYNGNGLAVGAVAQRSSDAADRHANVFGGGANYALGPVTLYGLYIYSKRDAGFTVGTASGSALANTSILSNANTAAGANKQTASRRDSYAEIGANFRVTPALSVGASLMLDNVAGVAGDAGGKIKTLVALIDYRLSKRTDIYAELDRNVLNGASVTDPNSPVGSFGGRASQTGATFGLRTLF</sequence>
<dbReference type="Gene3D" id="2.40.160.10">
    <property type="entry name" value="Porin"/>
    <property type="match status" value="1"/>
</dbReference>
<feature type="domain" description="Porin" evidence="12">
    <location>
        <begin position="8"/>
        <end position="337"/>
    </location>
</feature>
<evidence type="ECO:0000313" key="14">
    <source>
        <dbReference type="Proteomes" id="UP001629432"/>
    </source>
</evidence>
<keyword evidence="10" id="KW-0998">Cell outer membrane</keyword>
<keyword evidence="6 11" id="KW-0732">Signal</keyword>
<accession>A0ABW9E5Z5</accession>
<keyword evidence="9" id="KW-0472">Membrane</keyword>
<comment type="subcellular location">
    <subcellularLocation>
        <location evidence="1">Cell outer membrane</location>
        <topology evidence="1">Multi-pass membrane protein</topology>
    </subcellularLocation>
</comment>
<dbReference type="PANTHER" id="PTHR34501">
    <property type="entry name" value="PROTEIN YDDL-RELATED"/>
    <property type="match status" value="1"/>
</dbReference>
<evidence type="ECO:0000256" key="6">
    <source>
        <dbReference type="ARBA" id="ARBA00022729"/>
    </source>
</evidence>
<evidence type="ECO:0000256" key="1">
    <source>
        <dbReference type="ARBA" id="ARBA00004571"/>
    </source>
</evidence>
<feature type="signal peptide" evidence="11">
    <location>
        <begin position="1"/>
        <end position="20"/>
    </location>
</feature>
<dbReference type="SUPFAM" id="SSF56935">
    <property type="entry name" value="Porins"/>
    <property type="match status" value="1"/>
</dbReference>
<dbReference type="Proteomes" id="UP001629432">
    <property type="component" value="Unassembled WGS sequence"/>
</dbReference>
<evidence type="ECO:0000256" key="10">
    <source>
        <dbReference type="ARBA" id="ARBA00023237"/>
    </source>
</evidence>
<keyword evidence="4" id="KW-1134">Transmembrane beta strand</keyword>
<dbReference type="PANTHER" id="PTHR34501:SF9">
    <property type="entry name" value="MAJOR OUTER MEMBRANE PROTEIN P.IA"/>
    <property type="match status" value="1"/>
</dbReference>
<comment type="caution">
    <text evidence="13">The sequence shown here is derived from an EMBL/GenBank/DDBJ whole genome shotgun (WGS) entry which is preliminary data.</text>
</comment>
<evidence type="ECO:0000256" key="4">
    <source>
        <dbReference type="ARBA" id="ARBA00022452"/>
    </source>
</evidence>
<name>A0ABW9E5Z5_9BURK</name>
<dbReference type="InterPro" id="IPR033900">
    <property type="entry name" value="Gram_neg_porin_domain"/>
</dbReference>
<organism evidence="13 14">
    <name type="scientific">Paraburkholderia metrosideri</name>
    <dbReference type="NCBI Taxonomy" id="580937"/>
    <lineage>
        <taxon>Bacteria</taxon>
        <taxon>Pseudomonadati</taxon>
        <taxon>Pseudomonadota</taxon>
        <taxon>Betaproteobacteria</taxon>
        <taxon>Burkholderiales</taxon>
        <taxon>Burkholderiaceae</taxon>
        <taxon>Paraburkholderia</taxon>
    </lineage>
</organism>
<proteinExistence type="predicted"/>
<evidence type="ECO:0000256" key="9">
    <source>
        <dbReference type="ARBA" id="ARBA00023136"/>
    </source>
</evidence>
<comment type="subunit">
    <text evidence="2">Homotrimer.</text>
</comment>
<dbReference type="RefSeq" id="WP_408341099.1">
    <property type="nucleotide sequence ID" value="NZ_JAQQCF010000077.1"/>
</dbReference>
<evidence type="ECO:0000256" key="3">
    <source>
        <dbReference type="ARBA" id="ARBA00022448"/>
    </source>
</evidence>
<evidence type="ECO:0000256" key="2">
    <source>
        <dbReference type="ARBA" id="ARBA00011233"/>
    </source>
</evidence>
<evidence type="ECO:0000313" key="13">
    <source>
        <dbReference type="EMBL" id="MFM0642476.1"/>
    </source>
</evidence>
<gene>
    <name evidence="13" type="ORF">PQQ63_38025</name>
</gene>
<evidence type="ECO:0000259" key="12">
    <source>
        <dbReference type="Pfam" id="PF13609"/>
    </source>
</evidence>
<evidence type="ECO:0000256" key="8">
    <source>
        <dbReference type="ARBA" id="ARBA00023114"/>
    </source>
</evidence>
<evidence type="ECO:0000256" key="7">
    <source>
        <dbReference type="ARBA" id="ARBA00023065"/>
    </source>
</evidence>
<evidence type="ECO:0000256" key="5">
    <source>
        <dbReference type="ARBA" id="ARBA00022692"/>
    </source>
</evidence>
<protein>
    <submittedName>
        <fullName evidence="13">Porin</fullName>
    </submittedName>
</protein>
<keyword evidence="14" id="KW-1185">Reference proteome</keyword>
<dbReference type="CDD" id="cd00342">
    <property type="entry name" value="gram_neg_porins"/>
    <property type="match status" value="1"/>
</dbReference>
<dbReference type="EMBL" id="JAQQCF010000077">
    <property type="protein sequence ID" value="MFM0642476.1"/>
    <property type="molecule type" value="Genomic_DNA"/>
</dbReference>